<dbReference type="SUPFAM" id="SSF51735">
    <property type="entry name" value="NAD(P)-binding Rossmann-fold domains"/>
    <property type="match status" value="1"/>
</dbReference>
<comment type="similarity">
    <text evidence="1">Belongs to the short-chain dehydrogenases/reductases (SDR) family.</text>
</comment>
<evidence type="ECO:0000313" key="3">
    <source>
        <dbReference type="EMBL" id="CEK12324.1"/>
    </source>
</evidence>
<keyword evidence="2" id="KW-0560">Oxidoreductase</keyword>
<dbReference type="OrthoDB" id="335726at2"/>
<protein>
    <recommendedName>
        <fullName evidence="5">Estradiol 17-beta-dehydrogenase</fullName>
    </recommendedName>
</protein>
<dbReference type="InterPro" id="IPR036291">
    <property type="entry name" value="NAD(P)-bd_dom_sf"/>
</dbReference>
<organism evidence="3 4">
    <name type="scientific">Legionella hackeliae</name>
    <dbReference type="NCBI Taxonomy" id="449"/>
    <lineage>
        <taxon>Bacteria</taxon>
        <taxon>Pseudomonadati</taxon>
        <taxon>Pseudomonadota</taxon>
        <taxon>Gammaproteobacteria</taxon>
        <taxon>Legionellales</taxon>
        <taxon>Legionellaceae</taxon>
        <taxon>Legionella</taxon>
    </lineage>
</organism>
<evidence type="ECO:0000256" key="2">
    <source>
        <dbReference type="ARBA" id="ARBA00023002"/>
    </source>
</evidence>
<sequence>MTNINNNKAALVTGASHGIGLELAKILLGDGWVVYGTGRDVSSLEDTKALYPRFVPIQSDFTRNSDIEQVAKIINDSGIPLHLLVQNAGMKSPPRPLTEYDCDSIDEVFQVNLLAPMKLTALLAAQMPEKSRILFVTSRAATLKLKESSTYCASKAGLDEVTAIVRKELAEKNIGVSCIIPGEVDTRIQKILRETTSFHLHKMFDEAYQSGQLISPETCAEFLKWFLCDLSFDEFKQSNMPVSIYEEWHHPFWLKDRNQLPPFPF</sequence>
<dbReference type="Pfam" id="PF00106">
    <property type="entry name" value="adh_short"/>
    <property type="match status" value="1"/>
</dbReference>
<dbReference type="PROSITE" id="PS00061">
    <property type="entry name" value="ADH_SHORT"/>
    <property type="match status" value="1"/>
</dbReference>
<name>A0A0A8UZX0_LEGHA</name>
<dbReference type="KEGG" id="lha:LHA_pA0077"/>
<dbReference type="PRINTS" id="PR00081">
    <property type="entry name" value="GDHRDH"/>
</dbReference>
<evidence type="ECO:0000256" key="1">
    <source>
        <dbReference type="ARBA" id="ARBA00006484"/>
    </source>
</evidence>
<dbReference type="EMBL" id="LN681226">
    <property type="protein sequence ID" value="CEK12324.1"/>
    <property type="molecule type" value="Genomic_DNA"/>
</dbReference>
<dbReference type="InterPro" id="IPR020904">
    <property type="entry name" value="Sc_DH/Rdtase_CS"/>
</dbReference>
<dbReference type="InterPro" id="IPR002347">
    <property type="entry name" value="SDR_fam"/>
</dbReference>
<dbReference type="RefSeq" id="WP_011212571.1">
    <property type="nucleotide sequence ID" value="NZ_LN681226.1"/>
</dbReference>
<dbReference type="GO" id="GO:0016491">
    <property type="term" value="F:oxidoreductase activity"/>
    <property type="evidence" value="ECO:0007669"/>
    <property type="project" value="UniProtKB-KW"/>
</dbReference>
<reference evidence="4" key="1">
    <citation type="submission" date="2014-09" db="EMBL/GenBank/DDBJ databases">
        <authorList>
            <person name="Gomez-Valero L."/>
        </authorList>
    </citation>
    <scope>NUCLEOTIDE SEQUENCE [LARGE SCALE GENOMIC DNA]</scope>
    <source>
        <strain evidence="4">ATCC35250</strain>
        <plasmid evidence="4">II</plasmid>
    </source>
</reference>
<gene>
    <name evidence="3" type="ORF">LHA_pA0077</name>
</gene>
<geneLocation type="plasmid" evidence="3 4">
    <name>II</name>
</geneLocation>
<dbReference type="Proteomes" id="UP000032803">
    <property type="component" value="Plasmid II"/>
</dbReference>
<accession>A0A0A8UZX0</accession>
<dbReference type="PANTHER" id="PTHR44169:SF6">
    <property type="entry name" value="NADPH-DEPENDENT 1-ACYLDIHYDROXYACETONE PHOSPHATE REDUCTASE"/>
    <property type="match status" value="1"/>
</dbReference>
<dbReference type="HOGENOM" id="CLU_010194_2_11_6"/>
<evidence type="ECO:0000313" key="4">
    <source>
        <dbReference type="Proteomes" id="UP000032803"/>
    </source>
</evidence>
<dbReference type="AlphaFoldDB" id="A0A0A8UZX0"/>
<dbReference type="CDD" id="cd05233">
    <property type="entry name" value="SDR_c"/>
    <property type="match status" value="1"/>
</dbReference>
<dbReference type="Gene3D" id="3.40.50.720">
    <property type="entry name" value="NAD(P)-binding Rossmann-like Domain"/>
    <property type="match status" value="1"/>
</dbReference>
<keyword evidence="4" id="KW-1185">Reference proteome</keyword>
<evidence type="ECO:0008006" key="5">
    <source>
        <dbReference type="Google" id="ProtNLM"/>
    </source>
</evidence>
<dbReference type="PANTHER" id="PTHR44169">
    <property type="entry name" value="NADPH-DEPENDENT 1-ACYLDIHYDROXYACETONE PHOSPHATE REDUCTASE"/>
    <property type="match status" value="1"/>
</dbReference>
<keyword evidence="3" id="KW-0614">Plasmid</keyword>
<proteinExistence type="inferred from homology"/>